<dbReference type="SUPFAM" id="SSF47336">
    <property type="entry name" value="ACP-like"/>
    <property type="match status" value="1"/>
</dbReference>
<reference evidence="5 6" key="1">
    <citation type="submission" date="2022-03" db="EMBL/GenBank/DDBJ databases">
        <title>Complete genome of Streptomyces rimosus ssp. rimosus R7 (=ATCC 10970).</title>
        <authorList>
            <person name="Beganovic S."/>
            <person name="Ruckert C."/>
            <person name="Busche T."/>
            <person name="Kalinowski J."/>
            <person name="Wittmann C."/>
        </authorList>
    </citation>
    <scope>NUCLEOTIDE SEQUENCE [LARGE SCALE GENOMIC DNA]</scope>
    <source>
        <strain evidence="5 6">R7</strain>
    </source>
</reference>
<feature type="region of interest" description="Disordered" evidence="3">
    <location>
        <begin position="91"/>
        <end position="134"/>
    </location>
</feature>
<dbReference type="Gene3D" id="1.10.1200.10">
    <property type="entry name" value="ACP-like"/>
    <property type="match status" value="1"/>
</dbReference>
<feature type="domain" description="Carrier" evidence="4">
    <location>
        <begin position="20"/>
        <end position="95"/>
    </location>
</feature>
<evidence type="ECO:0000256" key="1">
    <source>
        <dbReference type="ARBA" id="ARBA00022450"/>
    </source>
</evidence>
<dbReference type="PANTHER" id="PTHR45527:SF1">
    <property type="entry name" value="FATTY ACID SYNTHASE"/>
    <property type="match status" value="1"/>
</dbReference>
<dbReference type="EMBL" id="CP094298">
    <property type="protein sequence ID" value="UNZ03015.1"/>
    <property type="molecule type" value="Genomic_DNA"/>
</dbReference>
<dbReference type="PROSITE" id="PS00012">
    <property type="entry name" value="PHOSPHOPANTETHEINE"/>
    <property type="match status" value="1"/>
</dbReference>
<dbReference type="SMART" id="SM00823">
    <property type="entry name" value="PKS_PP"/>
    <property type="match status" value="1"/>
</dbReference>
<dbReference type="InterPro" id="IPR020806">
    <property type="entry name" value="PKS_PP-bd"/>
</dbReference>
<organism evidence="5 6">
    <name type="scientific">Streptomyces rimosus subsp. rimosus</name>
    <dbReference type="NCBI Taxonomy" id="132474"/>
    <lineage>
        <taxon>Bacteria</taxon>
        <taxon>Bacillati</taxon>
        <taxon>Actinomycetota</taxon>
        <taxon>Actinomycetes</taxon>
        <taxon>Kitasatosporales</taxon>
        <taxon>Streptomycetaceae</taxon>
        <taxon>Streptomyces</taxon>
    </lineage>
</organism>
<dbReference type="PROSITE" id="PS50075">
    <property type="entry name" value="CARRIER"/>
    <property type="match status" value="1"/>
</dbReference>
<dbReference type="Pfam" id="PF00550">
    <property type="entry name" value="PP-binding"/>
    <property type="match status" value="1"/>
</dbReference>
<protein>
    <submittedName>
        <fullName evidence="5">Polyketide synthase PksJ</fullName>
    </submittedName>
</protein>
<keyword evidence="2" id="KW-0597">Phosphoprotein</keyword>
<evidence type="ECO:0000313" key="5">
    <source>
        <dbReference type="EMBL" id="UNZ03015.1"/>
    </source>
</evidence>
<evidence type="ECO:0000313" key="6">
    <source>
        <dbReference type="Proteomes" id="UP000829494"/>
    </source>
</evidence>
<sequence>MLETDTLPEAPVVNPEDSASVPADPLQLVRQAWQDVLGIDAAPLDTGFFEAGGNSMLLVMLSDELSEQTGRELEVAELFRHDTVRAQARLLDPSYEPEAPAPVAAAAGRGRLLGSARRGRADSGPEQAEGSAAR</sequence>
<feature type="region of interest" description="Disordered" evidence="3">
    <location>
        <begin position="1"/>
        <end position="21"/>
    </location>
</feature>
<evidence type="ECO:0000256" key="2">
    <source>
        <dbReference type="ARBA" id="ARBA00022553"/>
    </source>
</evidence>
<feature type="compositionally biased region" description="Low complexity" evidence="3">
    <location>
        <begin position="101"/>
        <end position="116"/>
    </location>
</feature>
<evidence type="ECO:0000256" key="3">
    <source>
        <dbReference type="SAM" id="MobiDB-lite"/>
    </source>
</evidence>
<keyword evidence="6" id="KW-1185">Reference proteome</keyword>
<dbReference type="InterPro" id="IPR036736">
    <property type="entry name" value="ACP-like_sf"/>
</dbReference>
<keyword evidence="1" id="KW-0596">Phosphopantetheine</keyword>
<accession>A0ABY3Z081</accession>
<dbReference type="InterPro" id="IPR009081">
    <property type="entry name" value="PP-bd_ACP"/>
</dbReference>
<gene>
    <name evidence="5" type="primary">pksJ</name>
    <name evidence="5" type="ORF">SRIMR7_12745</name>
</gene>
<dbReference type="InterPro" id="IPR006162">
    <property type="entry name" value="Ppantetheine_attach_site"/>
</dbReference>
<evidence type="ECO:0000259" key="4">
    <source>
        <dbReference type="PROSITE" id="PS50075"/>
    </source>
</evidence>
<proteinExistence type="predicted"/>
<name>A0ABY3Z081_STRRM</name>
<dbReference type="Proteomes" id="UP000829494">
    <property type="component" value="Chromosome"/>
</dbReference>
<dbReference type="PANTHER" id="PTHR45527">
    <property type="entry name" value="NONRIBOSOMAL PEPTIDE SYNTHETASE"/>
    <property type="match status" value="1"/>
</dbReference>